<dbReference type="EMBL" id="CAVK010000140">
    <property type="protein sequence ID" value="CCW18440.1"/>
    <property type="molecule type" value="Genomic_DNA"/>
</dbReference>
<feature type="transmembrane region" description="Helical" evidence="6">
    <location>
        <begin position="92"/>
        <end position="115"/>
    </location>
</feature>
<feature type="transmembrane region" description="Helical" evidence="6">
    <location>
        <begin position="458"/>
        <end position="476"/>
    </location>
</feature>
<evidence type="ECO:0000313" key="8">
    <source>
        <dbReference type="Proteomes" id="UP000013201"/>
    </source>
</evidence>
<protein>
    <submittedName>
        <fullName evidence="7">Polysaccharide biosynthesis protein</fullName>
    </submittedName>
</protein>
<dbReference type="PANTHER" id="PTHR30250">
    <property type="entry name" value="PST FAMILY PREDICTED COLANIC ACID TRANSPORTER"/>
    <property type="match status" value="1"/>
</dbReference>
<dbReference type="InterPro" id="IPR050833">
    <property type="entry name" value="Poly_Biosynth_Transport"/>
</dbReference>
<feature type="transmembrane region" description="Helical" evidence="6">
    <location>
        <begin position="337"/>
        <end position="357"/>
    </location>
</feature>
<sequence length="500" mass="55145">MTTARRRQMPYWLASILTYGFVNVVTRGASGILTLLYAYRLTPGELGSYAILITIAALIDVVTNLGVTQAILRQYFDFKQDGDAGKAFLSRVIRLTRLIGFTLVIVAGLICLSVWDQLVSNHLPTWPYLPLMLVYAYVMRSSKIFDIVARTLDKPGMFAAYRLLQMAALILLSLLFVFKLRWGLEGALLATVGSAVFGAAIRSYLFRNQLPSSGRSGRSEITALYSYGLPLLPRELAEWGRIPAQRLIVASVMSVADVGMFFLGSSMVAMLTMLTDSIEMWLNPQYMRLRTSQGADVKARLHMIRQMLLGVVTPVYIGAILFLPDIIHLVLPPGYSATLPILGPLLLASYVQIQSQFQQRQLLFLKRTVAVSVVTITTSASSLAAAYFAGGQWGVQGVAWAVALVSTLGLLAGRAVVRRYEDNELTLSSSLCGLMIVFLPALAMSLRTDMAFDWPWEGAKMLYLVISTTLIFLLWIRGHLADLMGRAGRNKSSNNMESGK</sequence>
<dbReference type="AlphaFoldDB" id="N1MMJ4"/>
<evidence type="ECO:0000256" key="2">
    <source>
        <dbReference type="ARBA" id="ARBA00022475"/>
    </source>
</evidence>
<dbReference type="PANTHER" id="PTHR30250:SF11">
    <property type="entry name" value="O-ANTIGEN TRANSPORTER-RELATED"/>
    <property type="match status" value="1"/>
</dbReference>
<reference evidence="8" key="2">
    <citation type="submission" date="2013-04" db="EMBL/GenBank/DDBJ databases">
        <title>Bisphenol A degrading Sphingobium sp. strain BiD32.</title>
        <authorList>
            <person name="Nielsen J.L."/>
            <person name="Zhou N.A."/>
            <person name="Kjeldal H."/>
        </authorList>
    </citation>
    <scope>NUCLEOTIDE SEQUENCE [LARGE SCALE GENOMIC DNA]</scope>
    <source>
        <strain evidence="8">BiD32</strain>
    </source>
</reference>
<feature type="transmembrane region" description="Helical" evidence="6">
    <location>
        <begin position="49"/>
        <end position="72"/>
    </location>
</feature>
<comment type="caution">
    <text evidence="7">The sequence shown here is derived from an EMBL/GenBank/DDBJ whole genome shotgun (WGS) entry which is preliminary data.</text>
</comment>
<evidence type="ECO:0000256" key="3">
    <source>
        <dbReference type="ARBA" id="ARBA00022692"/>
    </source>
</evidence>
<feature type="transmembrane region" description="Helical" evidence="6">
    <location>
        <begin position="186"/>
        <end position="205"/>
    </location>
</feature>
<feature type="transmembrane region" description="Helical" evidence="6">
    <location>
        <begin position="159"/>
        <end position="180"/>
    </location>
</feature>
<keyword evidence="4 6" id="KW-1133">Transmembrane helix</keyword>
<feature type="transmembrane region" description="Helical" evidence="6">
    <location>
        <begin position="12"/>
        <end position="37"/>
    </location>
</feature>
<keyword evidence="3 6" id="KW-0812">Transmembrane</keyword>
<name>N1MMJ4_9SPHN</name>
<organism evidence="7 8">
    <name type="scientific">Sphingobium indicum BiD32</name>
    <dbReference type="NCBI Taxonomy" id="1301087"/>
    <lineage>
        <taxon>Bacteria</taxon>
        <taxon>Pseudomonadati</taxon>
        <taxon>Pseudomonadota</taxon>
        <taxon>Alphaproteobacteria</taxon>
        <taxon>Sphingomonadales</taxon>
        <taxon>Sphingomonadaceae</taxon>
        <taxon>Sphingobium</taxon>
    </lineage>
</organism>
<evidence type="ECO:0000256" key="5">
    <source>
        <dbReference type="ARBA" id="ARBA00023136"/>
    </source>
</evidence>
<evidence type="ECO:0000256" key="6">
    <source>
        <dbReference type="SAM" id="Phobius"/>
    </source>
</evidence>
<evidence type="ECO:0000313" key="7">
    <source>
        <dbReference type="EMBL" id="CCW18440.1"/>
    </source>
</evidence>
<feature type="transmembrane region" description="Helical" evidence="6">
    <location>
        <begin position="308"/>
        <end position="331"/>
    </location>
</feature>
<dbReference type="GO" id="GO:0005886">
    <property type="term" value="C:plasma membrane"/>
    <property type="evidence" value="ECO:0007669"/>
    <property type="project" value="UniProtKB-SubCell"/>
</dbReference>
<proteinExistence type="predicted"/>
<keyword evidence="8" id="KW-1185">Reference proteome</keyword>
<comment type="subcellular location">
    <subcellularLocation>
        <location evidence="1">Cell membrane</location>
        <topology evidence="1">Multi-pass membrane protein</topology>
    </subcellularLocation>
</comment>
<evidence type="ECO:0000256" key="4">
    <source>
        <dbReference type="ARBA" id="ARBA00022989"/>
    </source>
</evidence>
<reference evidence="7 8" key="1">
    <citation type="submission" date="2013-03" db="EMBL/GenBank/DDBJ databases">
        <authorList>
            <person name="Le V."/>
        </authorList>
    </citation>
    <scope>NUCLEOTIDE SEQUENCE [LARGE SCALE GENOMIC DNA]</scope>
    <source>
        <strain evidence="7 8">BiD32</strain>
    </source>
</reference>
<feature type="transmembrane region" description="Helical" evidence="6">
    <location>
        <begin position="369"/>
        <end position="389"/>
    </location>
</feature>
<accession>N1MMJ4</accession>
<gene>
    <name evidence="7" type="ORF">EBBID32_27930</name>
</gene>
<feature type="transmembrane region" description="Helical" evidence="6">
    <location>
        <begin position="425"/>
        <end position="446"/>
    </location>
</feature>
<dbReference type="Proteomes" id="UP000013201">
    <property type="component" value="Unassembled WGS sequence"/>
</dbReference>
<feature type="transmembrane region" description="Helical" evidence="6">
    <location>
        <begin position="395"/>
        <end position="413"/>
    </location>
</feature>
<evidence type="ECO:0000256" key="1">
    <source>
        <dbReference type="ARBA" id="ARBA00004651"/>
    </source>
</evidence>
<keyword evidence="5 6" id="KW-0472">Membrane</keyword>
<dbReference type="Pfam" id="PF13440">
    <property type="entry name" value="Polysacc_synt_3"/>
    <property type="match status" value="1"/>
</dbReference>
<keyword evidence="2" id="KW-1003">Cell membrane</keyword>